<dbReference type="EC" id="2.7.1.156" evidence="8"/>
<sequence length="182" mass="20239">MSIVLVTGGVRSGKSAFAERLVKEKSRAVLYVATGVCTDKEMEQRITQHRERRPASWGLSETPYDAAAEVQTYYDYEVVLFDCVSTWISNLLVGVPEDKWGDVEETERIIGAVDSWISAIRDYPGTVFVVTSETGLGGVAMSKLGRWFQDTLGVVNQRIAAEAQEVYAVLSGIPWKIKDERI</sequence>
<keyword evidence="14" id="KW-0067">ATP-binding</keyword>
<gene>
    <name evidence="20" type="ORF">AF333_04185</name>
    <name evidence="21" type="ORF">SAMN04487909_10911</name>
</gene>
<evidence type="ECO:0000256" key="13">
    <source>
        <dbReference type="ARBA" id="ARBA00022777"/>
    </source>
</evidence>
<evidence type="ECO:0000256" key="5">
    <source>
        <dbReference type="ARBA" id="ARBA00004692"/>
    </source>
</evidence>
<name>A0A0D1WGC8_ANEMI</name>
<keyword evidence="13 21" id="KW-0418">Kinase</keyword>
<dbReference type="GO" id="GO:0005524">
    <property type="term" value="F:ATP binding"/>
    <property type="evidence" value="ECO:0007669"/>
    <property type="project" value="UniProtKB-KW"/>
</dbReference>
<evidence type="ECO:0000256" key="6">
    <source>
        <dbReference type="ARBA" id="ARBA00005159"/>
    </source>
</evidence>
<dbReference type="Proteomes" id="UP000182836">
    <property type="component" value="Unassembled WGS sequence"/>
</dbReference>
<dbReference type="InterPro" id="IPR027417">
    <property type="entry name" value="P-loop_NTPase"/>
</dbReference>
<evidence type="ECO:0000256" key="14">
    <source>
        <dbReference type="ARBA" id="ARBA00022840"/>
    </source>
</evidence>
<dbReference type="GeneID" id="42304405"/>
<evidence type="ECO:0000256" key="10">
    <source>
        <dbReference type="ARBA" id="ARBA00022573"/>
    </source>
</evidence>
<keyword evidence="10" id="KW-0169">Cobalamin biosynthesis</keyword>
<dbReference type="Proteomes" id="UP000037269">
    <property type="component" value="Unassembled WGS sequence"/>
</dbReference>
<keyword evidence="11 21" id="KW-0808">Transferase</keyword>
<organism evidence="20 22">
    <name type="scientific">Aneurinibacillus migulanus</name>
    <name type="common">Bacillus migulanus</name>
    <dbReference type="NCBI Taxonomy" id="47500"/>
    <lineage>
        <taxon>Bacteria</taxon>
        <taxon>Bacillati</taxon>
        <taxon>Bacillota</taxon>
        <taxon>Bacilli</taxon>
        <taxon>Bacillales</taxon>
        <taxon>Paenibacillaceae</taxon>
        <taxon>Aneurinibacillus group</taxon>
        <taxon>Aneurinibacillus</taxon>
    </lineage>
</organism>
<dbReference type="OrthoDB" id="9799422at2"/>
<evidence type="ECO:0000256" key="7">
    <source>
        <dbReference type="ARBA" id="ARBA00007490"/>
    </source>
</evidence>
<dbReference type="PANTHER" id="PTHR34848:SF1">
    <property type="entry name" value="BIFUNCTIONAL ADENOSYLCOBALAMIN BIOSYNTHESIS PROTEIN COBU"/>
    <property type="match status" value="1"/>
</dbReference>
<evidence type="ECO:0000256" key="9">
    <source>
        <dbReference type="ARBA" id="ARBA00012523"/>
    </source>
</evidence>
<dbReference type="InterPro" id="IPR003203">
    <property type="entry name" value="CobU/CobP"/>
</dbReference>
<evidence type="ECO:0000313" key="20">
    <source>
        <dbReference type="EMBL" id="KON94798.1"/>
    </source>
</evidence>
<dbReference type="RefSeq" id="WP_043065122.1">
    <property type="nucleotide sequence ID" value="NZ_BJOA01000067.1"/>
</dbReference>
<comment type="pathway">
    <text evidence="6">Cofactor biosynthesis; adenosylcobalamin biosynthesis; adenosylcobalamin from cob(II)yrinate a,c-diamide: step 5/7.</text>
</comment>
<dbReference type="SUPFAM" id="SSF52540">
    <property type="entry name" value="P-loop containing nucleoside triphosphate hydrolases"/>
    <property type="match status" value="1"/>
</dbReference>
<dbReference type="CDD" id="cd00544">
    <property type="entry name" value="CobU"/>
    <property type="match status" value="1"/>
</dbReference>
<evidence type="ECO:0000256" key="8">
    <source>
        <dbReference type="ARBA" id="ARBA00012016"/>
    </source>
</evidence>
<feature type="active site" description="GMP-histidine intermediate" evidence="18">
    <location>
        <position position="49"/>
    </location>
</feature>
<evidence type="ECO:0000256" key="15">
    <source>
        <dbReference type="ARBA" id="ARBA00023134"/>
    </source>
</evidence>
<dbReference type="EC" id="2.7.7.62" evidence="9"/>
<dbReference type="PANTHER" id="PTHR34848">
    <property type="match status" value="1"/>
</dbReference>
<dbReference type="GO" id="GO:0016787">
    <property type="term" value="F:hydrolase activity"/>
    <property type="evidence" value="ECO:0007669"/>
    <property type="project" value="UniProtKB-KW"/>
</dbReference>
<proteinExistence type="inferred from homology"/>
<dbReference type="PATRIC" id="fig|47500.8.peg.5569"/>
<feature type="binding site" evidence="19">
    <location>
        <begin position="8"/>
        <end position="15"/>
    </location>
    <ligand>
        <name>GTP</name>
        <dbReference type="ChEBI" id="CHEBI:37565"/>
    </ligand>
</feature>
<evidence type="ECO:0000313" key="21">
    <source>
        <dbReference type="EMBL" id="SDI89556.1"/>
    </source>
</evidence>
<evidence type="ECO:0000256" key="18">
    <source>
        <dbReference type="PIRSR" id="PIRSR006135-1"/>
    </source>
</evidence>
<dbReference type="Pfam" id="PF02283">
    <property type="entry name" value="CobU"/>
    <property type="match status" value="1"/>
</dbReference>
<dbReference type="GO" id="GO:0043752">
    <property type="term" value="F:adenosylcobinamide kinase activity"/>
    <property type="evidence" value="ECO:0007669"/>
    <property type="project" value="UniProtKB-EC"/>
</dbReference>
<reference evidence="21 23" key="2">
    <citation type="submission" date="2016-10" db="EMBL/GenBank/DDBJ databases">
        <authorList>
            <person name="de Groot N.N."/>
        </authorList>
    </citation>
    <scope>NUCLEOTIDE SEQUENCE [LARGE SCALE GENOMIC DNA]</scope>
    <source>
        <strain evidence="21 23">DSM 2895</strain>
    </source>
</reference>
<keyword evidence="20" id="KW-0378">Hydrolase</keyword>
<evidence type="ECO:0000256" key="12">
    <source>
        <dbReference type="ARBA" id="ARBA00022741"/>
    </source>
</evidence>
<evidence type="ECO:0000256" key="11">
    <source>
        <dbReference type="ARBA" id="ARBA00022679"/>
    </source>
</evidence>
<protein>
    <recommendedName>
        <fullName evidence="16">Adenosylcobinamide kinase</fullName>
        <ecNumber evidence="8">2.7.1.156</ecNumber>
        <ecNumber evidence="9">2.7.7.62</ecNumber>
    </recommendedName>
    <alternativeName>
        <fullName evidence="17">Adenosylcobinamide-phosphate guanylyltransferase</fullName>
    </alternativeName>
</protein>
<dbReference type="GO" id="GO:0008820">
    <property type="term" value="F:cobinamide phosphate guanylyltransferase activity"/>
    <property type="evidence" value="ECO:0007669"/>
    <property type="project" value="UniProtKB-EC"/>
</dbReference>
<dbReference type="GO" id="GO:0009236">
    <property type="term" value="P:cobalamin biosynthetic process"/>
    <property type="evidence" value="ECO:0007669"/>
    <property type="project" value="UniProtKB-UniPathway"/>
</dbReference>
<evidence type="ECO:0000256" key="4">
    <source>
        <dbReference type="ARBA" id="ARBA00003889"/>
    </source>
</evidence>
<dbReference type="NCBIfam" id="NF004469">
    <property type="entry name" value="PRK05800.1"/>
    <property type="match status" value="1"/>
</dbReference>
<evidence type="ECO:0000256" key="3">
    <source>
        <dbReference type="ARBA" id="ARBA00001522"/>
    </source>
</evidence>
<comment type="function">
    <text evidence="4">Catalyzes ATP-dependent phosphorylation of adenosylcobinamide and addition of GMP to adenosylcobinamide phosphate.</text>
</comment>
<dbReference type="PIRSF" id="PIRSF006135">
    <property type="entry name" value="CobU"/>
    <property type="match status" value="1"/>
</dbReference>
<comment type="similarity">
    <text evidence="7">Belongs to the CobU/CobP family.</text>
</comment>
<dbReference type="Gene3D" id="3.40.50.300">
    <property type="entry name" value="P-loop containing nucleotide triphosphate hydrolases"/>
    <property type="match status" value="1"/>
</dbReference>
<feature type="binding site" evidence="19">
    <location>
        <position position="82"/>
    </location>
    <ligand>
        <name>GTP</name>
        <dbReference type="ChEBI" id="CHEBI:37565"/>
    </ligand>
</feature>
<evidence type="ECO:0000256" key="2">
    <source>
        <dbReference type="ARBA" id="ARBA00000711"/>
    </source>
</evidence>
<keyword evidence="21" id="KW-0548">Nucleotidyltransferase</keyword>
<dbReference type="EMBL" id="LGUG01000004">
    <property type="protein sequence ID" value="KON94798.1"/>
    <property type="molecule type" value="Genomic_DNA"/>
</dbReference>
<comment type="catalytic activity">
    <reaction evidence="3">
        <text>adenosylcob(III)inamide + GTP = adenosylcob(III)inamide phosphate + GDP + H(+)</text>
        <dbReference type="Rhea" id="RHEA:15765"/>
        <dbReference type="ChEBI" id="CHEBI:2480"/>
        <dbReference type="ChEBI" id="CHEBI:15378"/>
        <dbReference type="ChEBI" id="CHEBI:37565"/>
        <dbReference type="ChEBI" id="CHEBI:58189"/>
        <dbReference type="ChEBI" id="CHEBI:58502"/>
        <dbReference type="EC" id="2.7.1.156"/>
    </reaction>
</comment>
<feature type="binding site" evidence="19">
    <location>
        <begin position="50"/>
        <end position="53"/>
    </location>
    <ligand>
        <name>GTP</name>
        <dbReference type="ChEBI" id="CHEBI:37565"/>
    </ligand>
</feature>
<comment type="pathway">
    <text evidence="5">Cofactor biosynthesis; adenosylcobalamin biosynthesis; adenosylcobalamin from cob(II)yrinate a,c-diamide: step 6/7.</text>
</comment>
<evidence type="ECO:0000256" key="16">
    <source>
        <dbReference type="ARBA" id="ARBA00029570"/>
    </source>
</evidence>
<comment type="catalytic activity">
    <reaction evidence="1">
        <text>adenosylcob(III)inamide + ATP = adenosylcob(III)inamide phosphate + ADP + H(+)</text>
        <dbReference type="Rhea" id="RHEA:15769"/>
        <dbReference type="ChEBI" id="CHEBI:2480"/>
        <dbReference type="ChEBI" id="CHEBI:15378"/>
        <dbReference type="ChEBI" id="CHEBI:30616"/>
        <dbReference type="ChEBI" id="CHEBI:58502"/>
        <dbReference type="ChEBI" id="CHEBI:456216"/>
        <dbReference type="EC" id="2.7.1.156"/>
    </reaction>
</comment>
<evidence type="ECO:0000313" key="22">
    <source>
        <dbReference type="Proteomes" id="UP000037269"/>
    </source>
</evidence>
<evidence type="ECO:0000256" key="17">
    <source>
        <dbReference type="ARBA" id="ARBA00030571"/>
    </source>
</evidence>
<comment type="catalytic activity">
    <reaction evidence="2">
        <text>adenosylcob(III)inamide phosphate + GTP + H(+) = adenosylcob(III)inamide-GDP + diphosphate</text>
        <dbReference type="Rhea" id="RHEA:22712"/>
        <dbReference type="ChEBI" id="CHEBI:15378"/>
        <dbReference type="ChEBI" id="CHEBI:33019"/>
        <dbReference type="ChEBI" id="CHEBI:37565"/>
        <dbReference type="ChEBI" id="CHEBI:58502"/>
        <dbReference type="ChEBI" id="CHEBI:60487"/>
        <dbReference type="EC" id="2.7.7.62"/>
    </reaction>
</comment>
<dbReference type="GO" id="GO:0005525">
    <property type="term" value="F:GTP binding"/>
    <property type="evidence" value="ECO:0007669"/>
    <property type="project" value="UniProtKB-KW"/>
</dbReference>
<dbReference type="AlphaFoldDB" id="A0A0D1WGC8"/>
<keyword evidence="15 19" id="KW-0342">GTP-binding</keyword>
<keyword evidence="22" id="KW-1185">Reference proteome</keyword>
<evidence type="ECO:0000313" key="23">
    <source>
        <dbReference type="Proteomes" id="UP000182836"/>
    </source>
</evidence>
<evidence type="ECO:0000256" key="19">
    <source>
        <dbReference type="PIRSR" id="PIRSR006135-2"/>
    </source>
</evidence>
<keyword evidence="12 19" id="KW-0547">Nucleotide-binding</keyword>
<accession>A0A0D1WGC8</accession>
<dbReference type="UniPathway" id="UPA00148">
    <property type="reaction ID" value="UER00236"/>
</dbReference>
<feature type="binding site" evidence="19">
    <location>
        <position position="61"/>
    </location>
    <ligand>
        <name>GTP</name>
        <dbReference type="ChEBI" id="CHEBI:37565"/>
    </ligand>
</feature>
<feature type="binding site" evidence="19">
    <location>
        <begin position="33"/>
        <end position="35"/>
    </location>
    <ligand>
        <name>GTP</name>
        <dbReference type="ChEBI" id="CHEBI:37565"/>
    </ligand>
</feature>
<reference evidence="20 22" key="1">
    <citation type="submission" date="2015-07" db="EMBL/GenBank/DDBJ databases">
        <title>Fjat-14205 dsm 2895.</title>
        <authorList>
            <person name="Liu B."/>
            <person name="Wang J."/>
            <person name="Zhu Y."/>
            <person name="Liu G."/>
            <person name="Chen Q."/>
            <person name="Chen Z."/>
            <person name="Lan J."/>
            <person name="Che J."/>
            <person name="Ge C."/>
            <person name="Shi H."/>
            <person name="Pan Z."/>
            <person name="Liu X."/>
        </authorList>
    </citation>
    <scope>NUCLEOTIDE SEQUENCE [LARGE SCALE GENOMIC DNA]</scope>
    <source>
        <strain evidence="20 22">DSM 2895</strain>
    </source>
</reference>
<evidence type="ECO:0000256" key="1">
    <source>
        <dbReference type="ARBA" id="ARBA00000312"/>
    </source>
</evidence>
<dbReference type="STRING" id="47500.AF333_04185"/>
<dbReference type="EMBL" id="FNED01000009">
    <property type="protein sequence ID" value="SDI89556.1"/>
    <property type="molecule type" value="Genomic_DNA"/>
</dbReference>